<accession>A0A5S9IH75</accession>
<dbReference type="PROSITE" id="PS51257">
    <property type="entry name" value="PROKAR_LIPOPROTEIN"/>
    <property type="match status" value="1"/>
</dbReference>
<dbReference type="AlphaFoldDB" id="A0A5S9IH75"/>
<name>A0A5S9IH75_UABAM</name>
<organism evidence="1 2">
    <name type="scientific">Uabimicrobium amorphum</name>
    <dbReference type="NCBI Taxonomy" id="2596890"/>
    <lineage>
        <taxon>Bacteria</taxon>
        <taxon>Pseudomonadati</taxon>
        <taxon>Planctomycetota</taxon>
        <taxon>Candidatus Uabimicrobiia</taxon>
        <taxon>Candidatus Uabimicrobiales</taxon>
        <taxon>Candidatus Uabimicrobiaceae</taxon>
        <taxon>Candidatus Uabimicrobium</taxon>
    </lineage>
</organism>
<dbReference type="KEGG" id="uam:UABAM_00052"/>
<reference evidence="1 2" key="1">
    <citation type="submission" date="2019-08" db="EMBL/GenBank/DDBJ databases">
        <title>Complete genome sequence of Candidatus Uab amorphum.</title>
        <authorList>
            <person name="Shiratori T."/>
            <person name="Suzuki S."/>
            <person name="Kakizawa Y."/>
            <person name="Ishida K."/>
        </authorList>
    </citation>
    <scope>NUCLEOTIDE SEQUENCE [LARGE SCALE GENOMIC DNA]</scope>
    <source>
        <strain evidence="1 2">SRT547</strain>
    </source>
</reference>
<protein>
    <recommendedName>
        <fullName evidence="3">Lipoprotein</fullName>
    </recommendedName>
</protein>
<evidence type="ECO:0000313" key="1">
    <source>
        <dbReference type="EMBL" id="BBM81713.1"/>
    </source>
</evidence>
<dbReference type="EMBL" id="AP019860">
    <property type="protein sequence ID" value="BBM81713.1"/>
    <property type="molecule type" value="Genomic_DNA"/>
</dbReference>
<proteinExistence type="predicted"/>
<evidence type="ECO:0000313" key="2">
    <source>
        <dbReference type="Proteomes" id="UP000326354"/>
    </source>
</evidence>
<gene>
    <name evidence="1" type="ORF">UABAM_00052</name>
</gene>
<sequence>MRNIYVLLVFCIVFCSCLNRDNLPPYQTNITKNKSGSSMLKAEKNKMVTVTKNLKETSSDVKDLYDEMLTAYSKCLDELKLCCERDDIKRPAYQEALTELEGKYLQFFAYAKENARDNKLSEDIYPVEIAMKRIYNRYRRGDQKIKTQAIAAIDNCKLPSFDKL</sequence>
<keyword evidence="2" id="KW-1185">Reference proteome</keyword>
<evidence type="ECO:0008006" key="3">
    <source>
        <dbReference type="Google" id="ProtNLM"/>
    </source>
</evidence>
<dbReference type="Proteomes" id="UP000326354">
    <property type="component" value="Chromosome"/>
</dbReference>